<evidence type="ECO:0000256" key="2">
    <source>
        <dbReference type="ARBA" id="ARBA00022737"/>
    </source>
</evidence>
<proteinExistence type="inferred from homology"/>
<gene>
    <name evidence="10" type="ORF">DK847_03280</name>
</gene>
<dbReference type="SUPFAM" id="SSF54631">
    <property type="entry name" value="CBS-domain pair"/>
    <property type="match status" value="1"/>
</dbReference>
<dbReference type="InterPro" id="IPR001347">
    <property type="entry name" value="SIS_dom"/>
</dbReference>
<evidence type="ECO:0000256" key="5">
    <source>
        <dbReference type="PIRSR" id="PIRSR004692-2"/>
    </source>
</evidence>
<dbReference type="InterPro" id="IPR035474">
    <property type="entry name" value="SIS_Kpsf"/>
</dbReference>
<protein>
    <submittedName>
        <fullName evidence="10">KpsF/GutQ family sugar-phosphate isomerase</fullName>
    </submittedName>
</protein>
<dbReference type="Pfam" id="PF01380">
    <property type="entry name" value="SIS"/>
    <property type="match status" value="1"/>
</dbReference>
<dbReference type="GO" id="GO:0097367">
    <property type="term" value="F:carbohydrate derivative binding"/>
    <property type="evidence" value="ECO:0007669"/>
    <property type="project" value="InterPro"/>
</dbReference>
<evidence type="ECO:0000256" key="7">
    <source>
        <dbReference type="PROSITE-ProRule" id="PRU00703"/>
    </source>
</evidence>
<feature type="domain" description="SIS" evidence="9">
    <location>
        <begin position="52"/>
        <end position="195"/>
    </location>
</feature>
<dbReference type="AlphaFoldDB" id="A0A2W2B1R6"/>
<evidence type="ECO:0000256" key="1">
    <source>
        <dbReference type="ARBA" id="ARBA00008165"/>
    </source>
</evidence>
<dbReference type="PANTHER" id="PTHR42745:SF1">
    <property type="entry name" value="ARABINOSE 5-PHOSPHATE ISOMERASE KDSD"/>
    <property type="match status" value="1"/>
</dbReference>
<dbReference type="PROSITE" id="PS51371">
    <property type="entry name" value="CBS"/>
    <property type="match status" value="2"/>
</dbReference>
<dbReference type="Proteomes" id="UP000248795">
    <property type="component" value="Unassembled WGS sequence"/>
</dbReference>
<evidence type="ECO:0000256" key="4">
    <source>
        <dbReference type="PIRNR" id="PIRNR004692"/>
    </source>
</evidence>
<feature type="domain" description="CBS" evidence="8">
    <location>
        <begin position="220"/>
        <end position="280"/>
    </location>
</feature>
<feature type="site" description="Catalytically relevant" evidence="6">
    <location>
        <position position="122"/>
    </location>
</feature>
<evidence type="ECO:0000313" key="11">
    <source>
        <dbReference type="Proteomes" id="UP000248795"/>
    </source>
</evidence>
<dbReference type="FunFam" id="3.40.50.10490:FF:000011">
    <property type="entry name" value="Arabinose 5-phosphate isomerase"/>
    <property type="match status" value="1"/>
</dbReference>
<dbReference type="PANTHER" id="PTHR42745">
    <property type="match status" value="1"/>
</dbReference>
<dbReference type="InterPro" id="IPR046348">
    <property type="entry name" value="SIS_dom_sf"/>
</dbReference>
<dbReference type="PIRSF" id="PIRSF004692">
    <property type="entry name" value="KdsD_KpsF"/>
    <property type="match status" value="1"/>
</dbReference>
<dbReference type="InterPro" id="IPR046342">
    <property type="entry name" value="CBS_dom_sf"/>
</dbReference>
<evidence type="ECO:0000259" key="9">
    <source>
        <dbReference type="PROSITE" id="PS51464"/>
    </source>
</evidence>
<sequence>MTPAMPNRHLTPVPLGAQWRESARRALVTETEGMQQLIAALEGPLGDALAQSVETIRKARGRVVMTGMGKSGHIARKIAATLASTGTPASFVHPAEASHGDLGMITPDDVVVMISNSGESPELRDILTYAKRFAVPLVAITSVPDSTLGKEADTVLPLPRAREACPNGLAPTTSTLLQLALGDALAIALLEDKGFSAHDFRKFHPGGKLGAQLKHVRDIMHAKEELPLGPESMTMSDVLIVMTRRSYGCFGVVGADGALVGIVTDGDLRRNMAPDLVNRTAGAVMTRAPKTIGPDALASEALEQLNSLKITSLFVIDGEKKPVGLVHIHDLLRIGLV</sequence>
<name>A0A2W2B1R6_9HYPH</name>
<evidence type="ECO:0000256" key="3">
    <source>
        <dbReference type="ARBA" id="ARBA00023122"/>
    </source>
</evidence>
<organism evidence="10 11">
    <name type="scientific">Aestuariivirga litoralis</name>
    <dbReference type="NCBI Taxonomy" id="2650924"/>
    <lineage>
        <taxon>Bacteria</taxon>
        <taxon>Pseudomonadati</taxon>
        <taxon>Pseudomonadota</taxon>
        <taxon>Alphaproteobacteria</taxon>
        <taxon>Hyphomicrobiales</taxon>
        <taxon>Aestuariivirgaceae</taxon>
        <taxon>Aestuariivirga</taxon>
    </lineage>
</organism>
<dbReference type="CDD" id="cd05014">
    <property type="entry name" value="SIS_Kpsf"/>
    <property type="match status" value="1"/>
</dbReference>
<dbReference type="Gene3D" id="3.10.580.10">
    <property type="entry name" value="CBS-domain"/>
    <property type="match status" value="1"/>
</dbReference>
<dbReference type="SMART" id="SM00116">
    <property type="entry name" value="CBS"/>
    <property type="match status" value="2"/>
</dbReference>
<keyword evidence="10" id="KW-0413">Isomerase</keyword>
<feature type="site" description="Catalytically relevant" evidence="6">
    <location>
        <position position="163"/>
    </location>
</feature>
<keyword evidence="11" id="KW-1185">Reference proteome</keyword>
<keyword evidence="3 7" id="KW-0129">CBS domain</keyword>
<dbReference type="GO" id="GO:0019146">
    <property type="term" value="F:arabinose-5-phosphate isomerase activity"/>
    <property type="evidence" value="ECO:0007669"/>
    <property type="project" value="UniProtKB-ARBA"/>
</dbReference>
<dbReference type="SUPFAM" id="SSF53697">
    <property type="entry name" value="SIS domain"/>
    <property type="match status" value="1"/>
</dbReference>
<dbReference type="InterPro" id="IPR004800">
    <property type="entry name" value="KdsD/KpsF-type"/>
</dbReference>
<dbReference type="InterPro" id="IPR000644">
    <property type="entry name" value="CBS_dom"/>
</dbReference>
<reference evidence="11" key="1">
    <citation type="submission" date="2018-06" db="EMBL/GenBank/DDBJ databases">
        <title>Aestuariibacter litoralis strain KCTC 52945T.</title>
        <authorList>
            <person name="Li X."/>
            <person name="Salam N."/>
            <person name="Li J.-L."/>
            <person name="Chen Y.-M."/>
            <person name="Yang Z.-W."/>
            <person name="Zhang L.-Y."/>
            <person name="Han M.-X."/>
            <person name="Xiao M."/>
            <person name="Li W.-J."/>
        </authorList>
    </citation>
    <scope>NUCLEOTIDE SEQUENCE [LARGE SCALE GENOMIC DNA]</scope>
    <source>
        <strain evidence="11">KCTC 52945</strain>
    </source>
</reference>
<dbReference type="GO" id="GO:1901135">
    <property type="term" value="P:carbohydrate derivative metabolic process"/>
    <property type="evidence" value="ECO:0007669"/>
    <property type="project" value="InterPro"/>
</dbReference>
<comment type="caution">
    <text evidence="10">The sequence shown here is derived from an EMBL/GenBank/DDBJ whole genome shotgun (WGS) entry which is preliminary data.</text>
</comment>
<dbReference type="GO" id="GO:0005975">
    <property type="term" value="P:carbohydrate metabolic process"/>
    <property type="evidence" value="ECO:0007669"/>
    <property type="project" value="InterPro"/>
</dbReference>
<comment type="similarity">
    <text evidence="1 4">Belongs to the SIS family. GutQ/KpsF subfamily.</text>
</comment>
<dbReference type="EMBL" id="QKVK01000001">
    <property type="protein sequence ID" value="PZF78830.1"/>
    <property type="molecule type" value="Genomic_DNA"/>
</dbReference>
<dbReference type="Pfam" id="PF00571">
    <property type="entry name" value="CBS"/>
    <property type="match status" value="2"/>
</dbReference>
<evidence type="ECO:0000256" key="6">
    <source>
        <dbReference type="PIRSR" id="PIRSR004692-3"/>
    </source>
</evidence>
<keyword evidence="2" id="KW-0677">Repeat</keyword>
<dbReference type="PROSITE" id="PS51464">
    <property type="entry name" value="SIS"/>
    <property type="match status" value="1"/>
</dbReference>
<dbReference type="NCBIfam" id="TIGR00393">
    <property type="entry name" value="kpsF"/>
    <property type="match status" value="1"/>
</dbReference>
<dbReference type="Gene3D" id="3.40.50.10490">
    <property type="entry name" value="Glucose-6-phosphate isomerase like protein, domain 1"/>
    <property type="match status" value="1"/>
</dbReference>
<feature type="binding site" evidence="5">
    <location>
        <position position="93"/>
    </location>
    <ligand>
        <name>Zn(2+)</name>
        <dbReference type="ChEBI" id="CHEBI:29105"/>
    </ligand>
</feature>
<dbReference type="CDD" id="cd04604">
    <property type="entry name" value="CBS_pair_SIS_assoc"/>
    <property type="match status" value="1"/>
</dbReference>
<feature type="site" description="Catalytically relevant" evidence="6">
    <location>
        <position position="204"/>
    </location>
</feature>
<feature type="domain" description="CBS" evidence="8">
    <location>
        <begin position="285"/>
        <end position="337"/>
    </location>
</feature>
<feature type="site" description="Catalytically relevant" evidence="6">
    <location>
        <position position="70"/>
    </location>
</feature>
<evidence type="ECO:0000313" key="10">
    <source>
        <dbReference type="EMBL" id="PZF78830.1"/>
    </source>
</evidence>
<accession>A0A2W2B1R6</accession>
<dbReference type="GO" id="GO:0046872">
    <property type="term" value="F:metal ion binding"/>
    <property type="evidence" value="ECO:0007669"/>
    <property type="project" value="UniProtKB-KW"/>
</dbReference>
<dbReference type="InterPro" id="IPR050986">
    <property type="entry name" value="GutQ/KpsF_isomerases"/>
</dbReference>
<evidence type="ECO:0000259" key="8">
    <source>
        <dbReference type="PROSITE" id="PS51371"/>
    </source>
</evidence>
<keyword evidence="5" id="KW-0479">Metal-binding</keyword>
<keyword evidence="5" id="KW-0862">Zinc</keyword>